<evidence type="ECO:0000313" key="10">
    <source>
        <dbReference type="EMBL" id="MFA9189830.1"/>
    </source>
</evidence>
<evidence type="ECO:0000256" key="3">
    <source>
        <dbReference type="ARBA" id="ARBA00022679"/>
    </source>
</evidence>
<evidence type="ECO:0000256" key="2">
    <source>
        <dbReference type="ARBA" id="ARBA00012438"/>
    </source>
</evidence>
<dbReference type="SUPFAM" id="SSF55874">
    <property type="entry name" value="ATPase domain of HSP90 chaperone/DNA topoisomerase II/histidine kinase"/>
    <property type="match status" value="1"/>
</dbReference>
<accession>A0ABV4T8S9</accession>
<evidence type="ECO:0000256" key="7">
    <source>
        <dbReference type="ARBA" id="ARBA00023012"/>
    </source>
</evidence>
<dbReference type="RefSeq" id="WP_373404886.1">
    <property type="nucleotide sequence ID" value="NZ_JBCFQL010000001.1"/>
</dbReference>
<comment type="caution">
    <text evidence="10">The sequence shown here is derived from an EMBL/GenBank/DDBJ whole genome shotgun (WGS) entry which is preliminary data.</text>
</comment>
<dbReference type="Gene3D" id="1.10.287.130">
    <property type="match status" value="1"/>
</dbReference>
<evidence type="ECO:0000256" key="8">
    <source>
        <dbReference type="SAM" id="Phobius"/>
    </source>
</evidence>
<keyword evidence="7" id="KW-0902">Two-component regulatory system</keyword>
<dbReference type="PROSITE" id="PS50109">
    <property type="entry name" value="HIS_KIN"/>
    <property type="match status" value="1"/>
</dbReference>
<dbReference type="SUPFAM" id="SSF47384">
    <property type="entry name" value="Homodimeric domain of signal transducing histidine kinase"/>
    <property type="match status" value="1"/>
</dbReference>
<dbReference type="Pfam" id="PF02518">
    <property type="entry name" value="HATPase_c"/>
    <property type="match status" value="1"/>
</dbReference>
<dbReference type="InterPro" id="IPR004358">
    <property type="entry name" value="Sig_transdc_His_kin-like_C"/>
</dbReference>
<evidence type="ECO:0000256" key="6">
    <source>
        <dbReference type="ARBA" id="ARBA00022840"/>
    </source>
</evidence>
<dbReference type="SMART" id="SM00387">
    <property type="entry name" value="HATPase_c"/>
    <property type="match status" value="1"/>
</dbReference>
<dbReference type="Proteomes" id="UP001574169">
    <property type="component" value="Unassembled WGS sequence"/>
</dbReference>
<dbReference type="InterPro" id="IPR005467">
    <property type="entry name" value="His_kinase_dom"/>
</dbReference>
<evidence type="ECO:0000256" key="1">
    <source>
        <dbReference type="ARBA" id="ARBA00000085"/>
    </source>
</evidence>
<reference evidence="10 11" key="1">
    <citation type="submission" date="2024-04" db="EMBL/GenBank/DDBJ databases">
        <title>New Clade of Flavobacterium.</title>
        <authorList>
            <person name="Matos L."/>
            <person name="Proenca D.N."/>
            <person name="Fransisco R.M."/>
            <person name="Chung A.P."/>
            <person name="Maccario L."/>
            <person name="Sorensen S.J."/>
            <person name="Morais P.V."/>
        </authorList>
    </citation>
    <scope>NUCLEOTIDE SEQUENCE [LARGE SCALE GENOMIC DNA]</scope>
    <source>
        <strain evidence="10 11">FZUC8N2.13</strain>
    </source>
</reference>
<dbReference type="InterPro" id="IPR019734">
    <property type="entry name" value="TPR_rpt"/>
</dbReference>
<gene>
    <name evidence="10" type="ORF">AAGV28_00475</name>
</gene>
<dbReference type="PANTHER" id="PTHR42878:SF7">
    <property type="entry name" value="SENSOR HISTIDINE KINASE GLRK"/>
    <property type="match status" value="1"/>
</dbReference>
<keyword evidence="11" id="KW-1185">Reference proteome</keyword>
<keyword evidence="8" id="KW-0472">Membrane</keyword>
<dbReference type="PANTHER" id="PTHR42878">
    <property type="entry name" value="TWO-COMPONENT HISTIDINE KINASE"/>
    <property type="match status" value="1"/>
</dbReference>
<proteinExistence type="predicted"/>
<keyword evidence="5 10" id="KW-0418">Kinase</keyword>
<dbReference type="SMART" id="SM00028">
    <property type="entry name" value="TPR"/>
    <property type="match status" value="4"/>
</dbReference>
<keyword evidence="6" id="KW-0067">ATP-binding</keyword>
<dbReference type="PRINTS" id="PR00344">
    <property type="entry name" value="BCTRLSENSOR"/>
</dbReference>
<dbReference type="EC" id="2.7.13.3" evidence="2"/>
<keyword evidence="4" id="KW-0547">Nucleotide-binding</keyword>
<name>A0ABV4T8S9_9FLAO</name>
<dbReference type="EMBL" id="JBCFQL010000001">
    <property type="protein sequence ID" value="MFA9189830.1"/>
    <property type="molecule type" value="Genomic_DNA"/>
</dbReference>
<organism evidence="10 11">
    <name type="scientific">Flavobacterium zubiriense</name>
    <dbReference type="NCBI Taxonomy" id="3138075"/>
    <lineage>
        <taxon>Bacteria</taxon>
        <taxon>Pseudomonadati</taxon>
        <taxon>Bacteroidota</taxon>
        <taxon>Flavobacteriia</taxon>
        <taxon>Flavobacteriales</taxon>
        <taxon>Flavobacteriaceae</taxon>
        <taxon>Flavobacterium</taxon>
    </lineage>
</organism>
<dbReference type="InterPro" id="IPR036097">
    <property type="entry name" value="HisK_dim/P_sf"/>
</dbReference>
<comment type="catalytic activity">
    <reaction evidence="1">
        <text>ATP + protein L-histidine = ADP + protein N-phospho-L-histidine.</text>
        <dbReference type="EC" id="2.7.13.3"/>
    </reaction>
</comment>
<dbReference type="GO" id="GO:0016301">
    <property type="term" value="F:kinase activity"/>
    <property type="evidence" value="ECO:0007669"/>
    <property type="project" value="UniProtKB-KW"/>
</dbReference>
<dbReference type="InterPro" id="IPR036890">
    <property type="entry name" value="HATPase_C_sf"/>
</dbReference>
<dbReference type="Gene3D" id="3.30.565.10">
    <property type="entry name" value="Histidine kinase-like ATPase, C-terminal domain"/>
    <property type="match status" value="1"/>
</dbReference>
<feature type="domain" description="Histidine kinase" evidence="9">
    <location>
        <begin position="356"/>
        <end position="575"/>
    </location>
</feature>
<protein>
    <recommendedName>
        <fullName evidence="2">histidine kinase</fullName>
        <ecNumber evidence="2">2.7.13.3</ecNumber>
    </recommendedName>
</protein>
<dbReference type="InterPro" id="IPR003594">
    <property type="entry name" value="HATPase_dom"/>
</dbReference>
<evidence type="ECO:0000259" key="9">
    <source>
        <dbReference type="PROSITE" id="PS50109"/>
    </source>
</evidence>
<evidence type="ECO:0000256" key="5">
    <source>
        <dbReference type="ARBA" id="ARBA00022777"/>
    </source>
</evidence>
<dbReference type="InterPro" id="IPR050351">
    <property type="entry name" value="BphY/WalK/GraS-like"/>
</dbReference>
<dbReference type="Gene3D" id="1.25.40.10">
    <property type="entry name" value="Tetratricopeptide repeat domain"/>
    <property type="match status" value="2"/>
</dbReference>
<evidence type="ECO:0000256" key="4">
    <source>
        <dbReference type="ARBA" id="ARBA00022741"/>
    </source>
</evidence>
<dbReference type="InterPro" id="IPR011990">
    <property type="entry name" value="TPR-like_helical_dom_sf"/>
</dbReference>
<keyword evidence="3" id="KW-0808">Transferase</keyword>
<dbReference type="SUPFAM" id="SSF48452">
    <property type="entry name" value="TPR-like"/>
    <property type="match status" value="2"/>
</dbReference>
<feature type="transmembrane region" description="Helical" evidence="8">
    <location>
        <begin position="307"/>
        <end position="327"/>
    </location>
</feature>
<sequence>MIQKSSLLYFSILFLFPFFLFSQVTSNIDIISKRLQKKAIEYQSETNFVKSQYFFLKKDWDSTLIYTTKQLSTNSNREIADYCHFFRGRIFHNKNLYKEAKEELLLISKAFEFSTFTTINLGTTSVELRDFKTAIVYYKKALQSPEIKNQPYSFAKIHEGLGNCYLFLEQYDKAEEHLLINLRSKKNDQVHLYDAYNSLANLYYEQDKNVKALYFFEKAYFLSKEIKDVQIKNLASFNLAVYEENRGDYKKALIYRKEAEQWNDSLNNQNKIWAVADFEKKFAVAQKQKEIKVLEVENQLKNTQRNWLFFSAIILLILIVIGAYLYAQKTKNAKTILRQKNKLDELNTTKDQLFSIVSHDLRSSVNALKTSNSKLSATLETKNYEELNQLIIQNSSIANGAYSLLDNLLHWAMLQTKQLYFHKESVHLHSIVQQIEYNYKPLLLDKSISFENSVAKNCFIFVDLDSLKIVLRNLLDNAIKFSNKNGTIHFYTIENHTNFCQLVAEDTGIGMHQNTIDELLQENELLAKKNNSEIIGTGLGMQLCKQMIQKNGGSLSIESELNKGTKIMLSLPKTAQNG</sequence>
<evidence type="ECO:0000313" key="11">
    <source>
        <dbReference type="Proteomes" id="UP001574169"/>
    </source>
</evidence>
<keyword evidence="8" id="KW-0812">Transmembrane</keyword>
<keyword evidence="8" id="KW-1133">Transmembrane helix</keyword>